<dbReference type="PATRIC" id="fig|726.54.peg.420"/>
<keyword evidence="7 12" id="KW-0732">Signal</keyword>
<comment type="caution">
    <text evidence="16">The sequence shown here is derived from an EMBL/GenBank/DDBJ whole genome shotgun (WGS) entry which is preliminary data.</text>
</comment>
<dbReference type="Gene3D" id="3.30.1300.30">
    <property type="entry name" value="GSPII I/J protein-like"/>
    <property type="match status" value="1"/>
</dbReference>
<dbReference type="Proteomes" id="UP000034750">
    <property type="component" value="Unassembled WGS sequence"/>
</dbReference>
<dbReference type="Pfam" id="PF05658">
    <property type="entry name" value="YadA_head"/>
    <property type="match status" value="10"/>
</dbReference>
<keyword evidence="8" id="KW-0653">Protein transport</keyword>
<evidence type="ECO:0000259" key="13">
    <source>
        <dbReference type="Pfam" id="PF03895"/>
    </source>
</evidence>
<feature type="domain" description="Trimeric autotransporter adhesin YadA-like head" evidence="14">
    <location>
        <begin position="111"/>
        <end position="131"/>
    </location>
</feature>
<evidence type="ECO:0000256" key="6">
    <source>
        <dbReference type="ARBA" id="ARBA00022692"/>
    </source>
</evidence>
<dbReference type="GO" id="GO:0015031">
    <property type="term" value="P:protein transport"/>
    <property type="evidence" value="ECO:0007669"/>
    <property type="project" value="UniProtKB-KW"/>
</dbReference>
<evidence type="ECO:0000256" key="8">
    <source>
        <dbReference type="ARBA" id="ARBA00022927"/>
    </source>
</evidence>
<dbReference type="SUPFAM" id="SSF101967">
    <property type="entry name" value="Adhesin YadA, collagen-binding domain"/>
    <property type="match status" value="5"/>
</dbReference>
<feature type="domain" description="Trimeric autotransporter adhesin YadA-like stalk" evidence="15">
    <location>
        <begin position="856"/>
        <end position="899"/>
    </location>
</feature>
<dbReference type="SUPFAM" id="SSF54523">
    <property type="entry name" value="Pili subunits"/>
    <property type="match status" value="1"/>
</dbReference>
<dbReference type="GO" id="GO:0009279">
    <property type="term" value="C:cell outer membrane"/>
    <property type="evidence" value="ECO:0007669"/>
    <property type="project" value="UniProtKB-SubCell"/>
</dbReference>
<dbReference type="Gene3D" id="2.20.70.140">
    <property type="match status" value="1"/>
</dbReference>
<dbReference type="EMBL" id="LCTK01000006">
    <property type="protein sequence ID" value="KKZ59475.1"/>
    <property type="molecule type" value="Genomic_DNA"/>
</dbReference>
<dbReference type="Gene3D" id="1.20.5.170">
    <property type="match status" value="1"/>
</dbReference>
<feature type="domain" description="Trimeric autotransporter adhesin YadA-like head" evidence="14">
    <location>
        <begin position="299"/>
        <end position="329"/>
    </location>
</feature>
<proteinExistence type="inferred from homology"/>
<name>A0A0M3G8U0_HAEHA</name>
<evidence type="ECO:0000313" key="17">
    <source>
        <dbReference type="Proteomes" id="UP000034750"/>
    </source>
</evidence>
<evidence type="ECO:0000256" key="1">
    <source>
        <dbReference type="ARBA" id="ARBA00004241"/>
    </source>
</evidence>
<keyword evidence="6" id="KW-0812">Transmembrane</keyword>
<keyword evidence="10" id="KW-0998">Cell outer membrane</keyword>
<evidence type="ECO:0000256" key="12">
    <source>
        <dbReference type="SAM" id="SignalP"/>
    </source>
</evidence>
<evidence type="ECO:0000256" key="2">
    <source>
        <dbReference type="ARBA" id="ARBA00004442"/>
    </source>
</evidence>
<dbReference type="InterPro" id="IPR008640">
    <property type="entry name" value="Adhesin_Head_dom"/>
</dbReference>
<dbReference type="RefSeq" id="WP_046952794.1">
    <property type="nucleotide sequence ID" value="NZ_LCTK01000006.1"/>
</dbReference>
<feature type="domain" description="Trimeric autotransporter adhesin YadA-like stalk" evidence="15">
    <location>
        <begin position="684"/>
        <end position="708"/>
    </location>
</feature>
<dbReference type="InterPro" id="IPR005594">
    <property type="entry name" value="YadA_C"/>
</dbReference>
<dbReference type="Gene3D" id="2.150.10.10">
    <property type="entry name" value="Serralysin-like metalloprotease, C-terminal"/>
    <property type="match status" value="5"/>
</dbReference>
<evidence type="ECO:0000256" key="3">
    <source>
        <dbReference type="ARBA" id="ARBA00005848"/>
    </source>
</evidence>
<protein>
    <submittedName>
        <fullName evidence="16">Uncharacterized protein</fullName>
    </submittedName>
</protein>
<feature type="chain" id="PRO_5005655335" evidence="12">
    <location>
        <begin position="42"/>
        <end position="982"/>
    </location>
</feature>
<feature type="domain" description="Trimeric autotransporter adhesin YadA-like head" evidence="14">
    <location>
        <begin position="80"/>
        <end position="106"/>
    </location>
</feature>
<dbReference type="InterPro" id="IPR045584">
    <property type="entry name" value="Pilin-like"/>
</dbReference>
<evidence type="ECO:0000256" key="5">
    <source>
        <dbReference type="ARBA" id="ARBA00022452"/>
    </source>
</evidence>
<feature type="domain" description="Trimeric autotransporter adhesin YadA-like head" evidence="14">
    <location>
        <begin position="520"/>
        <end position="545"/>
    </location>
</feature>
<dbReference type="InterPro" id="IPR008635">
    <property type="entry name" value="Coiled_stalk_dom"/>
</dbReference>
<feature type="compositionally biased region" description="Basic and acidic residues" evidence="11">
    <location>
        <begin position="783"/>
        <end position="807"/>
    </location>
</feature>
<feature type="region of interest" description="Disordered" evidence="11">
    <location>
        <begin position="774"/>
        <end position="814"/>
    </location>
</feature>
<sequence length="982" mass="103094">MTYNPTGNNCVKHNKHQPHFSAKISLVSLSLFSALSAPAWADVTLTQEEYNTLISRITQLEEKMGKNGAGGTAVGNNAQATKTDAIAMGTKSKATEINTTALGAYAEATDQYGIAVGADAYSVGERAIAIGVHTSEKEMKKFYDDPNKLREFLNYDSTIKSNITDQAVISELTNATQGETKLAELIKDDARLKQLIPDQKKRDAFIAYAKSVAEARATLDKQKALYPKNPELARFGLANPFGATGGKAIAIGDESLASGSYSVALGAESKATNYASIATGYKAKATGVQALANGFAAEAGGDYSLAIGTAAKVEESSQTERSIAIGYGAQSKVGLSVAIGPEAKNDSIKQGSPFHTAATAIGYKSYTGGVGSVALGNLAKANVDHKNYGIALGTGSIANGTRAVSIGTNAETGGENSTAVGDRAKTIGIYSTALGATSLAWGHYSIAIGTQVDQQGRNTAYGTRGFGSMAIGLYTYSHGIYSIAQGQEARANYNSSIALGYQSQANAVKSIAMGDNAQTTGVNSVALGPSAMATFNSTVALGDNSLANTKSDVIGFDPLGYASTAYNATKPETLLKDMSTVLSAEKLEAYNNLRAKIIELDEKIFSYNETLKVSEYDRLYGKTEDIRNKASETTTKMRKNRDDAIAAKKLALAEIQANYNDANTWRSSAGAVSVGNSDLGITRQITNVAAGSEDTDAVNVAQLKALAAAPVLFYNSGSGNGANFNIGTPLTQLGSPFNLTNLRFSFGNGLKASLQKDKNNNQVLFMELDSDAIKTNPDLKGQNGRDGRDGKDGQNGRDGINGRDGRDGNSLTPNDIVNVKEVHTGNTVMNTNGVTINTGNKTVSITENGLNNGGNKVVNVAAGEISAISKEAVNGQQLYETNQSVAQNTRAINQLNNKMDEVDRRGRRGVAIAGAMGLLPQPHTSGRSSISTATTYYRGEQALAVGYSRLADNGKHIVKFSGASNMSGKKDVMVGAAYGYEW</sequence>
<feature type="domain" description="Trimeric autotransporter adhesin YadA-like head" evidence="14">
    <location>
        <begin position="428"/>
        <end position="450"/>
    </location>
</feature>
<evidence type="ECO:0000259" key="15">
    <source>
        <dbReference type="Pfam" id="PF05662"/>
    </source>
</evidence>
<dbReference type="Pfam" id="PF05662">
    <property type="entry name" value="YadA_stalk"/>
    <property type="match status" value="2"/>
</dbReference>
<dbReference type="AlphaFoldDB" id="A0A0M3G8U0"/>
<dbReference type="GO" id="GO:0009986">
    <property type="term" value="C:cell surface"/>
    <property type="evidence" value="ECO:0007669"/>
    <property type="project" value="UniProtKB-SubCell"/>
</dbReference>
<organism evidence="16 17">
    <name type="scientific">Haemophilus haemolyticus</name>
    <dbReference type="NCBI Taxonomy" id="726"/>
    <lineage>
        <taxon>Bacteria</taxon>
        <taxon>Pseudomonadati</taxon>
        <taxon>Pseudomonadota</taxon>
        <taxon>Gammaproteobacteria</taxon>
        <taxon>Pasteurellales</taxon>
        <taxon>Pasteurellaceae</taxon>
        <taxon>Haemophilus</taxon>
    </lineage>
</organism>
<feature type="domain" description="Trimeric autotransporter adhesin YadA-like head" evidence="14">
    <location>
        <begin position="243"/>
        <end position="269"/>
    </location>
</feature>
<feature type="domain" description="Trimeric autotransporter adhesin YadA-like head" evidence="14">
    <location>
        <begin position="495"/>
        <end position="517"/>
    </location>
</feature>
<evidence type="ECO:0000256" key="4">
    <source>
        <dbReference type="ARBA" id="ARBA00022448"/>
    </source>
</evidence>
<dbReference type="Pfam" id="PF03895">
    <property type="entry name" value="YadA_anchor"/>
    <property type="match status" value="1"/>
</dbReference>
<feature type="domain" description="Trimeric autotransporter adhesin YadA-like C-terminal membrane anchor" evidence="13">
    <location>
        <begin position="920"/>
        <end position="982"/>
    </location>
</feature>
<feature type="domain" description="Trimeric autotransporter adhesin YadA-like head" evidence="14">
    <location>
        <begin position="358"/>
        <end position="378"/>
    </location>
</feature>
<evidence type="ECO:0000313" key="16">
    <source>
        <dbReference type="EMBL" id="KKZ59475.1"/>
    </source>
</evidence>
<evidence type="ECO:0000259" key="14">
    <source>
        <dbReference type="Pfam" id="PF05658"/>
    </source>
</evidence>
<comment type="similarity">
    <text evidence="3">Belongs to the autotransporter-2 (AT-2) (TC 1.B.40) family.</text>
</comment>
<keyword evidence="9" id="KW-0472">Membrane</keyword>
<feature type="signal peptide" evidence="12">
    <location>
        <begin position="1"/>
        <end position="41"/>
    </location>
</feature>
<comment type="subcellular location">
    <subcellularLocation>
        <location evidence="2">Cell outer membrane</location>
    </subcellularLocation>
    <subcellularLocation>
        <location evidence="1">Cell surface</location>
    </subcellularLocation>
</comment>
<evidence type="ECO:0000256" key="9">
    <source>
        <dbReference type="ARBA" id="ARBA00023136"/>
    </source>
</evidence>
<accession>A0A0M3G8U0</accession>
<dbReference type="CDD" id="cd12820">
    <property type="entry name" value="LbR_YadA-like"/>
    <property type="match status" value="2"/>
</dbReference>
<keyword evidence="4" id="KW-0813">Transport</keyword>
<dbReference type="InterPro" id="IPR011049">
    <property type="entry name" value="Serralysin-like_metalloprot_C"/>
</dbReference>
<gene>
    <name evidence="16" type="ORF">AAX18_02085</name>
</gene>
<evidence type="ECO:0000256" key="11">
    <source>
        <dbReference type="SAM" id="MobiDB-lite"/>
    </source>
</evidence>
<keyword evidence="5" id="KW-1134">Transmembrane beta strand</keyword>
<feature type="domain" description="Trimeric autotransporter adhesin YadA-like head" evidence="14">
    <location>
        <begin position="398"/>
        <end position="424"/>
    </location>
</feature>
<reference evidence="16 17" key="1">
    <citation type="submission" date="2015-05" db="EMBL/GenBank/DDBJ databases">
        <title>Comparative analyses of the lipooligosaccharides from nottypeable Haemophilus influenzae and Haemophilus haemolyticus.</title>
        <authorList>
            <person name="Post D.M.B."/>
            <person name="Ketterer M.R."/>
            <person name="Coffin J.E."/>
            <person name="Reinders L.M."/>
            <person name="Munson R.S.Jr."/>
            <person name="Bair T.B."/>
            <person name="Murphy T.F."/>
            <person name="Foster E."/>
            <person name="Gibson B.W."/>
            <person name="Apicella M.A."/>
        </authorList>
    </citation>
    <scope>NUCLEOTIDE SEQUENCE [LARGE SCALE GENOMIC DNA]</scope>
    <source>
        <strain evidence="16 17">11P18</strain>
    </source>
</reference>
<evidence type="ECO:0000256" key="7">
    <source>
        <dbReference type="ARBA" id="ARBA00022729"/>
    </source>
</evidence>
<feature type="domain" description="Trimeric autotransporter adhesin YadA-like head" evidence="14">
    <location>
        <begin position="271"/>
        <end position="295"/>
    </location>
</feature>
<evidence type="ECO:0000256" key="10">
    <source>
        <dbReference type="ARBA" id="ARBA00023237"/>
    </source>
</evidence>